<dbReference type="SUPFAM" id="SSF74650">
    <property type="entry name" value="Galactose mutarotase-like"/>
    <property type="match status" value="1"/>
</dbReference>
<evidence type="ECO:0000313" key="2">
    <source>
        <dbReference type="Proteomes" id="UP000717752"/>
    </source>
</evidence>
<dbReference type="Gene3D" id="2.70.98.10">
    <property type="match status" value="1"/>
</dbReference>
<accession>A0ABS7GNU0</accession>
<dbReference type="InterPro" id="IPR008183">
    <property type="entry name" value="Aldose_1/G6P_1-epimerase"/>
</dbReference>
<dbReference type="InterPro" id="IPR011013">
    <property type="entry name" value="Gal_mutarotase_sf_dom"/>
</dbReference>
<dbReference type="EMBL" id="JAEUAK010000001">
    <property type="protein sequence ID" value="MBW9051311.1"/>
    <property type="molecule type" value="Genomic_DNA"/>
</dbReference>
<dbReference type="Pfam" id="PF01263">
    <property type="entry name" value="Aldose_epim"/>
    <property type="match status" value="1"/>
</dbReference>
<organism evidence="1 2">
    <name type="scientific">Rhizobium mesosinicum</name>
    <dbReference type="NCBI Taxonomy" id="335017"/>
    <lineage>
        <taxon>Bacteria</taxon>
        <taxon>Pseudomonadati</taxon>
        <taxon>Pseudomonadota</taxon>
        <taxon>Alphaproteobacteria</taxon>
        <taxon>Hyphomicrobiales</taxon>
        <taxon>Rhizobiaceae</taxon>
        <taxon>Rhizobium/Agrobacterium group</taxon>
        <taxon>Rhizobium</taxon>
    </lineage>
</organism>
<sequence length="296" mass="33071">MAIIDLQGGALSARISTAGGLLLHYSWMRDGLTIPLLRPAADAADALSSACYPLVPFGNRVRGNRFTFKGRDYSLRPNRDWDPHYLHGDGWLAEWDLLCRDSGNARIAFRHRADGTPYSYQAEQSFALTADGLELSMRVENTGDEALPFGLGWHPFFPLTERTTLLAKAERFWSEAEGWLPGEPAEIPAELDFSRAAALPQHWINNGFEGWNGMARITWPETKTALDLTADPIFRHAVLFLSDERFDPGFRRDYFCFEPMSHLANGHDLPGLGDLTVLWPGESLAGSIRLKPQEIG</sequence>
<name>A0ABS7GNU0_9HYPH</name>
<keyword evidence="2" id="KW-1185">Reference proteome</keyword>
<dbReference type="InterPro" id="IPR014718">
    <property type="entry name" value="GH-type_carb-bd"/>
</dbReference>
<gene>
    <name evidence="1" type="ORF">JNB85_02650</name>
</gene>
<comment type="caution">
    <text evidence="1">The sequence shown here is derived from an EMBL/GenBank/DDBJ whole genome shotgun (WGS) entry which is preliminary data.</text>
</comment>
<evidence type="ECO:0000313" key="1">
    <source>
        <dbReference type="EMBL" id="MBW9051311.1"/>
    </source>
</evidence>
<protein>
    <submittedName>
        <fullName evidence="1">Aldose 1-epimerase</fullName>
    </submittedName>
</protein>
<dbReference type="Proteomes" id="UP000717752">
    <property type="component" value="Unassembled WGS sequence"/>
</dbReference>
<proteinExistence type="predicted"/>
<reference evidence="1 2" key="1">
    <citation type="journal article" date="2021" name="MBio">
        <title>Poor Competitiveness of Bradyrhizobium in Pigeon Pea Root Colonization in Indian Soils.</title>
        <authorList>
            <person name="Chalasani D."/>
            <person name="Basu A."/>
            <person name="Pullabhotla S.V.S.R.N."/>
            <person name="Jorrin B."/>
            <person name="Neal A.L."/>
            <person name="Poole P.S."/>
            <person name="Podile A.R."/>
            <person name="Tkacz A."/>
        </authorList>
    </citation>
    <scope>NUCLEOTIDE SEQUENCE [LARGE SCALE GENOMIC DNA]</scope>
    <source>
        <strain evidence="1 2">HU56</strain>
    </source>
</reference>
<dbReference type="CDD" id="cd09021">
    <property type="entry name" value="Aldose_epim_Ec_YphB"/>
    <property type="match status" value="1"/>
</dbReference>
<dbReference type="RefSeq" id="WP_220332835.1">
    <property type="nucleotide sequence ID" value="NZ_JAEUAK010000001.1"/>
</dbReference>